<dbReference type="PATRIC" id="fig|408015.6.peg.1036"/>
<keyword evidence="2" id="KW-1185">Reference proteome</keyword>
<reference evidence="1" key="1">
    <citation type="submission" date="2019-08" db="EMBL/GenBank/DDBJ databases">
        <title>Complete genome sequence of a mangrove-derived Streptomyces xiamenensis.</title>
        <authorList>
            <person name="Xu J."/>
        </authorList>
    </citation>
    <scope>NUCLEOTIDE SEQUENCE</scope>
    <source>
        <strain evidence="1">318</strain>
    </source>
</reference>
<dbReference type="AlphaFoldDB" id="A0A0F7FS60"/>
<name>A0A0F7FS60_9ACTN</name>
<proteinExistence type="predicted"/>
<dbReference type="HOGENOM" id="CLU_2866101_0_0_11"/>
<dbReference type="STRING" id="408015.SXIM_10060"/>
<dbReference type="Proteomes" id="UP000034034">
    <property type="component" value="Chromosome"/>
</dbReference>
<dbReference type="KEGG" id="sxi:SXIM_10060"/>
<accession>A0A0F7FS60</accession>
<protein>
    <submittedName>
        <fullName evidence="1">Uncharacterized protein</fullName>
    </submittedName>
</protein>
<organism evidence="1 2">
    <name type="scientific">Streptomyces xiamenensis</name>
    <dbReference type="NCBI Taxonomy" id="408015"/>
    <lineage>
        <taxon>Bacteria</taxon>
        <taxon>Bacillati</taxon>
        <taxon>Actinomycetota</taxon>
        <taxon>Actinomycetes</taxon>
        <taxon>Kitasatosporales</taxon>
        <taxon>Streptomycetaceae</taxon>
        <taxon>Streptomyces</taxon>
    </lineage>
</organism>
<gene>
    <name evidence="1" type="ORF">SXIM_10060</name>
</gene>
<evidence type="ECO:0000313" key="2">
    <source>
        <dbReference type="Proteomes" id="UP000034034"/>
    </source>
</evidence>
<sequence length="64" mass="6826">MGVPHPNAMRPVGRWVTWVKVCGKSGPCEGVGPGAGLFRGARRRPGCRTRRCPPSAEVVVMVTP</sequence>
<evidence type="ECO:0000313" key="1">
    <source>
        <dbReference type="EMBL" id="AKG42390.1"/>
    </source>
</evidence>
<dbReference type="EMBL" id="CP009922">
    <property type="protein sequence ID" value="AKG42390.1"/>
    <property type="molecule type" value="Genomic_DNA"/>
</dbReference>